<proteinExistence type="predicted"/>
<dbReference type="AlphaFoldDB" id="A0AAV7NAB1"/>
<evidence type="ECO:0000313" key="3">
    <source>
        <dbReference type="Proteomes" id="UP001066276"/>
    </source>
</evidence>
<gene>
    <name evidence="2" type="ORF">NDU88_001182</name>
</gene>
<keyword evidence="3" id="KW-1185">Reference proteome</keyword>
<dbReference type="Proteomes" id="UP001066276">
    <property type="component" value="Chromosome 8"/>
</dbReference>
<evidence type="ECO:0000313" key="2">
    <source>
        <dbReference type="EMBL" id="KAJ1112921.1"/>
    </source>
</evidence>
<reference evidence="2" key="1">
    <citation type="journal article" date="2022" name="bioRxiv">
        <title>Sequencing and chromosome-scale assembly of the giantPleurodeles waltlgenome.</title>
        <authorList>
            <person name="Brown T."/>
            <person name="Elewa A."/>
            <person name="Iarovenko S."/>
            <person name="Subramanian E."/>
            <person name="Araus A.J."/>
            <person name="Petzold A."/>
            <person name="Susuki M."/>
            <person name="Suzuki K.-i.T."/>
            <person name="Hayashi T."/>
            <person name="Toyoda A."/>
            <person name="Oliveira C."/>
            <person name="Osipova E."/>
            <person name="Leigh N.D."/>
            <person name="Simon A."/>
            <person name="Yun M.H."/>
        </authorList>
    </citation>
    <scope>NUCLEOTIDE SEQUENCE</scope>
    <source>
        <strain evidence="2">20211129_DDA</strain>
        <tissue evidence="2">Liver</tissue>
    </source>
</reference>
<sequence length="141" mass="15041">MPGRICRDPLADCAVKISSSAREALSGGIQKNSASGLRRKSSRRPLPLLQPVSLQKDGGSGVPRLAAALASGLSQVPWRGSLGVIRAPFIYVTDWTPGSRGLCTCRRAGTKNEVLIGLVHKFHMGSVSLQQLYSKCENEIA</sequence>
<name>A0AAV7NAB1_PLEWA</name>
<evidence type="ECO:0000256" key="1">
    <source>
        <dbReference type="SAM" id="MobiDB-lite"/>
    </source>
</evidence>
<feature type="region of interest" description="Disordered" evidence="1">
    <location>
        <begin position="29"/>
        <end position="48"/>
    </location>
</feature>
<dbReference type="EMBL" id="JANPWB010000012">
    <property type="protein sequence ID" value="KAJ1112921.1"/>
    <property type="molecule type" value="Genomic_DNA"/>
</dbReference>
<accession>A0AAV7NAB1</accession>
<comment type="caution">
    <text evidence="2">The sequence shown here is derived from an EMBL/GenBank/DDBJ whole genome shotgun (WGS) entry which is preliminary data.</text>
</comment>
<organism evidence="2 3">
    <name type="scientific">Pleurodeles waltl</name>
    <name type="common">Iberian ribbed newt</name>
    <dbReference type="NCBI Taxonomy" id="8319"/>
    <lineage>
        <taxon>Eukaryota</taxon>
        <taxon>Metazoa</taxon>
        <taxon>Chordata</taxon>
        <taxon>Craniata</taxon>
        <taxon>Vertebrata</taxon>
        <taxon>Euteleostomi</taxon>
        <taxon>Amphibia</taxon>
        <taxon>Batrachia</taxon>
        <taxon>Caudata</taxon>
        <taxon>Salamandroidea</taxon>
        <taxon>Salamandridae</taxon>
        <taxon>Pleurodelinae</taxon>
        <taxon>Pleurodeles</taxon>
    </lineage>
</organism>
<protein>
    <submittedName>
        <fullName evidence="2">Uncharacterized protein</fullName>
    </submittedName>
</protein>